<keyword evidence="3" id="KW-0560">Oxidoreductase</keyword>
<evidence type="ECO:0000313" key="6">
    <source>
        <dbReference type="EMBL" id="QTH63538.1"/>
    </source>
</evidence>
<dbReference type="GO" id="GO:0000166">
    <property type="term" value="F:nucleotide binding"/>
    <property type="evidence" value="ECO:0007669"/>
    <property type="project" value="InterPro"/>
</dbReference>
<feature type="domain" description="Gfo/Idh/MocA-like oxidoreductase C-terminal" evidence="5">
    <location>
        <begin position="131"/>
        <end position="338"/>
    </location>
</feature>
<protein>
    <submittedName>
        <fullName evidence="6">Oxidoreductase</fullName>
    </submittedName>
</protein>
<feature type="domain" description="Gfo/Idh/MocA-like oxidoreductase N-terminal" evidence="4">
    <location>
        <begin position="2"/>
        <end position="119"/>
    </location>
</feature>
<evidence type="ECO:0000256" key="1">
    <source>
        <dbReference type="ARBA" id="ARBA00010928"/>
    </source>
</evidence>
<dbReference type="EMBL" id="CP072110">
    <property type="protein sequence ID" value="QTH63538.1"/>
    <property type="molecule type" value="Genomic_DNA"/>
</dbReference>
<evidence type="ECO:0000259" key="5">
    <source>
        <dbReference type="Pfam" id="PF02894"/>
    </source>
</evidence>
<name>A0A975HHX3_9GAMM</name>
<sequence length="341" mass="38779">MIKVGLVGFGFAAQTFHLPFLKVSNDFDVVAVSSRNPELVNAELPNARVYGDYKLLLADPQVELVIITAPNHLHFSIAKAALECNKHVVIEKPMTTQVEDAQALIELADQQKRKLTVFHNRRWDGDFLTIKKLIASNELGEVKLFESHFDRFRPNVRQRWREQPGDGAGIWFDLGPHLVDQALQLFGLPESVTAKCLVVRENSEVCDYFHVQLHYQDKQVILNSSPYCPHPNRRFEVQGTKGAITVTGLDPQEQQLKDALLPTDSTFGLNQRAQRANLFTEHESKEIEIERGQYFNFYLKLATAIFSDAPLPVDPSEIVDVIRLIQLAEKSSNESRTLNWY</sequence>
<dbReference type="NCBIfam" id="NF008607">
    <property type="entry name" value="PRK11579.1"/>
    <property type="match status" value="1"/>
</dbReference>
<evidence type="ECO:0000256" key="3">
    <source>
        <dbReference type="ARBA" id="ARBA00023002"/>
    </source>
</evidence>
<dbReference type="PANTHER" id="PTHR43708">
    <property type="entry name" value="CONSERVED EXPRESSED OXIDOREDUCTASE (EUROFUNG)"/>
    <property type="match status" value="1"/>
</dbReference>
<dbReference type="Proteomes" id="UP000682739">
    <property type="component" value="Chromosome"/>
</dbReference>
<reference evidence="6" key="1">
    <citation type="submission" date="2021-03" db="EMBL/GenBank/DDBJ databases">
        <title>Description of Psychrosphaera ytuae sp. nov. isolated from deep sea sediment of South China Sea.</title>
        <authorList>
            <person name="Zhang J."/>
            <person name="Xu X.-D."/>
        </authorList>
    </citation>
    <scope>NUCLEOTIDE SEQUENCE</scope>
    <source>
        <strain evidence="6">MTZ26</strain>
    </source>
</reference>
<dbReference type="AlphaFoldDB" id="A0A975HHX3"/>
<dbReference type="InterPro" id="IPR004104">
    <property type="entry name" value="Gfo/Idh/MocA-like_OxRdtase_C"/>
</dbReference>
<dbReference type="InterPro" id="IPR036291">
    <property type="entry name" value="NAD(P)-bd_dom_sf"/>
</dbReference>
<keyword evidence="2" id="KW-0732">Signal</keyword>
<keyword evidence="7" id="KW-1185">Reference proteome</keyword>
<organism evidence="6 7">
    <name type="scientific">Psychrosphaera ytuae</name>
    <dbReference type="NCBI Taxonomy" id="2820710"/>
    <lineage>
        <taxon>Bacteria</taxon>
        <taxon>Pseudomonadati</taxon>
        <taxon>Pseudomonadota</taxon>
        <taxon>Gammaproteobacteria</taxon>
        <taxon>Alteromonadales</taxon>
        <taxon>Pseudoalteromonadaceae</taxon>
        <taxon>Psychrosphaera</taxon>
    </lineage>
</organism>
<dbReference type="SUPFAM" id="SSF51735">
    <property type="entry name" value="NAD(P)-binding Rossmann-fold domains"/>
    <property type="match status" value="1"/>
</dbReference>
<dbReference type="PANTHER" id="PTHR43708:SF5">
    <property type="entry name" value="CONSERVED EXPRESSED OXIDOREDUCTASE (EUROFUNG)-RELATED"/>
    <property type="match status" value="1"/>
</dbReference>
<dbReference type="InterPro" id="IPR051317">
    <property type="entry name" value="Gfo/Idh/MocA_oxidoreduct"/>
</dbReference>
<gene>
    <name evidence="6" type="ORF">J1N51_12535</name>
</gene>
<dbReference type="RefSeq" id="WP_208831594.1">
    <property type="nucleotide sequence ID" value="NZ_CP072110.1"/>
</dbReference>
<dbReference type="Gene3D" id="3.30.360.10">
    <property type="entry name" value="Dihydrodipicolinate Reductase, domain 2"/>
    <property type="match status" value="1"/>
</dbReference>
<dbReference type="Pfam" id="PF02894">
    <property type="entry name" value="GFO_IDH_MocA_C"/>
    <property type="match status" value="1"/>
</dbReference>
<comment type="similarity">
    <text evidence="1">Belongs to the Gfo/Idh/MocA family.</text>
</comment>
<evidence type="ECO:0000313" key="7">
    <source>
        <dbReference type="Proteomes" id="UP000682739"/>
    </source>
</evidence>
<evidence type="ECO:0000256" key="2">
    <source>
        <dbReference type="ARBA" id="ARBA00022729"/>
    </source>
</evidence>
<evidence type="ECO:0000259" key="4">
    <source>
        <dbReference type="Pfam" id="PF01408"/>
    </source>
</evidence>
<proteinExistence type="inferred from homology"/>
<dbReference type="GO" id="GO:0016491">
    <property type="term" value="F:oxidoreductase activity"/>
    <property type="evidence" value="ECO:0007669"/>
    <property type="project" value="UniProtKB-KW"/>
</dbReference>
<dbReference type="KEGG" id="psym:J1N51_12535"/>
<dbReference type="InterPro" id="IPR000683">
    <property type="entry name" value="Gfo/Idh/MocA-like_OxRdtase_N"/>
</dbReference>
<dbReference type="Pfam" id="PF01408">
    <property type="entry name" value="GFO_IDH_MocA"/>
    <property type="match status" value="1"/>
</dbReference>
<accession>A0A975HHX3</accession>
<dbReference type="Gene3D" id="3.40.50.720">
    <property type="entry name" value="NAD(P)-binding Rossmann-like Domain"/>
    <property type="match status" value="1"/>
</dbReference>